<dbReference type="Proteomes" id="UP000681315">
    <property type="component" value="Unassembled WGS sequence"/>
</dbReference>
<name>A0ABS3SSH8_9FLAO</name>
<dbReference type="EMBL" id="JAGEVG010000006">
    <property type="protein sequence ID" value="MBO3097882.1"/>
    <property type="molecule type" value="Genomic_DNA"/>
</dbReference>
<accession>A0ABS3SSH8</accession>
<comment type="caution">
    <text evidence="1">The sequence shown here is derived from an EMBL/GenBank/DDBJ whole genome shotgun (WGS) entry which is preliminary data.</text>
</comment>
<protein>
    <submittedName>
        <fullName evidence="1">Uncharacterized protein</fullName>
    </submittedName>
</protein>
<gene>
    <name evidence="1" type="ORF">J4051_06355</name>
</gene>
<sequence>MILVLTFLLPSVVKVMHVFENHKHEVCYGESDAHFHTLDIDCEFYKFKLNIPFTIPENVTALIVYPEITVFNTKEYSFLSEYQRLHFTRRGPPRLI</sequence>
<reference evidence="1 2" key="1">
    <citation type="submission" date="2021-03" db="EMBL/GenBank/DDBJ databases">
        <title>Gelidibacter sp. nov., isolated from costal sediment.</title>
        <authorList>
            <person name="Lun K.-Y."/>
        </authorList>
    </citation>
    <scope>NUCLEOTIDE SEQUENCE [LARGE SCALE GENOMIC DNA]</scope>
    <source>
        <strain evidence="1 2">DF109</strain>
    </source>
</reference>
<proteinExistence type="predicted"/>
<evidence type="ECO:0000313" key="2">
    <source>
        <dbReference type="Proteomes" id="UP000681315"/>
    </source>
</evidence>
<organism evidence="1 2">
    <name type="scientific">Gelidibacter pelagius</name>
    <dbReference type="NCBI Taxonomy" id="2819985"/>
    <lineage>
        <taxon>Bacteria</taxon>
        <taxon>Pseudomonadati</taxon>
        <taxon>Bacteroidota</taxon>
        <taxon>Flavobacteriia</taxon>
        <taxon>Flavobacteriales</taxon>
        <taxon>Flavobacteriaceae</taxon>
        <taxon>Gelidibacter</taxon>
    </lineage>
</organism>
<keyword evidence="2" id="KW-1185">Reference proteome</keyword>
<evidence type="ECO:0000313" key="1">
    <source>
        <dbReference type="EMBL" id="MBO3097882.1"/>
    </source>
</evidence>